<keyword evidence="3" id="KW-1185">Reference proteome</keyword>
<evidence type="ECO:0000256" key="1">
    <source>
        <dbReference type="SAM" id="MobiDB-lite"/>
    </source>
</evidence>
<name>M5G3M0_DACPD</name>
<protein>
    <submittedName>
        <fullName evidence="2">Uncharacterized protein</fullName>
    </submittedName>
</protein>
<accession>M5G3M0</accession>
<dbReference type="Proteomes" id="UP000030653">
    <property type="component" value="Unassembled WGS sequence"/>
</dbReference>
<proteinExistence type="predicted"/>
<dbReference type="EMBL" id="JH795873">
    <property type="protein sequence ID" value="EJT98357.1"/>
    <property type="molecule type" value="Genomic_DNA"/>
</dbReference>
<feature type="region of interest" description="Disordered" evidence="1">
    <location>
        <begin position="79"/>
        <end position="102"/>
    </location>
</feature>
<gene>
    <name evidence="2" type="ORF">DACRYDRAFT_110801</name>
</gene>
<dbReference type="GeneID" id="63684189"/>
<reference evidence="2 3" key="1">
    <citation type="journal article" date="2012" name="Science">
        <title>The Paleozoic origin of enzymatic lignin decomposition reconstructed from 31 fungal genomes.</title>
        <authorList>
            <person name="Floudas D."/>
            <person name="Binder M."/>
            <person name="Riley R."/>
            <person name="Barry K."/>
            <person name="Blanchette R.A."/>
            <person name="Henrissat B."/>
            <person name="Martinez A.T."/>
            <person name="Otillar R."/>
            <person name="Spatafora J.W."/>
            <person name="Yadav J.S."/>
            <person name="Aerts A."/>
            <person name="Benoit I."/>
            <person name="Boyd A."/>
            <person name="Carlson A."/>
            <person name="Copeland A."/>
            <person name="Coutinho P.M."/>
            <person name="de Vries R.P."/>
            <person name="Ferreira P."/>
            <person name="Findley K."/>
            <person name="Foster B."/>
            <person name="Gaskell J."/>
            <person name="Glotzer D."/>
            <person name="Gorecki P."/>
            <person name="Heitman J."/>
            <person name="Hesse C."/>
            <person name="Hori C."/>
            <person name="Igarashi K."/>
            <person name="Jurgens J.A."/>
            <person name="Kallen N."/>
            <person name="Kersten P."/>
            <person name="Kohler A."/>
            <person name="Kuees U."/>
            <person name="Kumar T.K.A."/>
            <person name="Kuo A."/>
            <person name="LaButti K."/>
            <person name="Larrondo L.F."/>
            <person name="Lindquist E."/>
            <person name="Ling A."/>
            <person name="Lombard V."/>
            <person name="Lucas S."/>
            <person name="Lundell T."/>
            <person name="Martin R."/>
            <person name="McLaughlin D.J."/>
            <person name="Morgenstern I."/>
            <person name="Morin E."/>
            <person name="Murat C."/>
            <person name="Nagy L.G."/>
            <person name="Nolan M."/>
            <person name="Ohm R.A."/>
            <person name="Patyshakuliyeva A."/>
            <person name="Rokas A."/>
            <person name="Ruiz-Duenas F.J."/>
            <person name="Sabat G."/>
            <person name="Salamov A."/>
            <person name="Samejima M."/>
            <person name="Schmutz J."/>
            <person name="Slot J.C."/>
            <person name="St John F."/>
            <person name="Stenlid J."/>
            <person name="Sun H."/>
            <person name="Sun S."/>
            <person name="Syed K."/>
            <person name="Tsang A."/>
            <person name="Wiebenga A."/>
            <person name="Young D."/>
            <person name="Pisabarro A."/>
            <person name="Eastwood D.C."/>
            <person name="Martin F."/>
            <person name="Cullen D."/>
            <person name="Grigoriev I.V."/>
            <person name="Hibbett D.S."/>
        </authorList>
    </citation>
    <scope>NUCLEOTIDE SEQUENCE [LARGE SCALE GENOMIC DNA]</scope>
    <source>
        <strain evidence="2 3">DJM-731 SS1</strain>
    </source>
</reference>
<dbReference type="HOGENOM" id="CLU_121044_0_0_1"/>
<dbReference type="AlphaFoldDB" id="M5G3M0"/>
<feature type="region of interest" description="Disordered" evidence="1">
    <location>
        <begin position="21"/>
        <end position="44"/>
    </location>
</feature>
<dbReference type="RefSeq" id="XP_040625255.1">
    <property type="nucleotide sequence ID" value="XM_040769127.1"/>
</dbReference>
<organism evidence="2 3">
    <name type="scientific">Dacryopinax primogenitus (strain DJM 731)</name>
    <name type="common">Brown rot fungus</name>
    <dbReference type="NCBI Taxonomy" id="1858805"/>
    <lineage>
        <taxon>Eukaryota</taxon>
        <taxon>Fungi</taxon>
        <taxon>Dikarya</taxon>
        <taxon>Basidiomycota</taxon>
        <taxon>Agaricomycotina</taxon>
        <taxon>Dacrymycetes</taxon>
        <taxon>Dacrymycetales</taxon>
        <taxon>Dacrymycetaceae</taxon>
        <taxon>Dacryopinax</taxon>
    </lineage>
</organism>
<evidence type="ECO:0000313" key="2">
    <source>
        <dbReference type="EMBL" id="EJT98357.1"/>
    </source>
</evidence>
<sequence length="146" mass="16070">MAGMHCTCNCNESDAMITDVLPPTNTSSKKKVSGKGKGNKENLPALFHDATSVALALSTEDDLDEDPIETLVEPKKHALSVSDIKEDEPLPKHTKKQPLKQLDNGLDMQKFLSKKKSKKDELIELNARIVELGAIIMSMKADKEKL</sequence>
<evidence type="ECO:0000313" key="3">
    <source>
        <dbReference type="Proteomes" id="UP000030653"/>
    </source>
</evidence>